<evidence type="ECO:0000313" key="4">
    <source>
        <dbReference type="Proteomes" id="UP000199144"/>
    </source>
</evidence>
<dbReference type="GO" id="GO:0005509">
    <property type="term" value="F:calcium ion binding"/>
    <property type="evidence" value="ECO:0007669"/>
    <property type="project" value="InterPro"/>
</dbReference>
<dbReference type="STRING" id="254406.SAMN04488042_101887"/>
<gene>
    <name evidence="3" type="ORF">SAMN04488042_101887</name>
</gene>
<dbReference type="PROSITE" id="PS50222">
    <property type="entry name" value="EF_HAND_2"/>
    <property type="match status" value="1"/>
</dbReference>
<dbReference type="InterPro" id="IPR002048">
    <property type="entry name" value="EF_hand_dom"/>
</dbReference>
<evidence type="ECO:0000259" key="2">
    <source>
        <dbReference type="PROSITE" id="PS50222"/>
    </source>
</evidence>
<accession>A0A1I4J5Z8</accession>
<dbReference type="AlphaFoldDB" id="A0A1I4J5Z8"/>
<dbReference type="InterPro" id="IPR011992">
    <property type="entry name" value="EF-hand-dom_pair"/>
</dbReference>
<feature type="chain" id="PRO_5011676302" description="EF-hand domain-containing protein" evidence="1">
    <location>
        <begin position="21"/>
        <end position="73"/>
    </location>
</feature>
<feature type="domain" description="EF-hand" evidence="2">
    <location>
        <begin position="45"/>
        <end position="73"/>
    </location>
</feature>
<name>A0A1I4J5Z8_9RHOB</name>
<dbReference type="RefSeq" id="WP_242654690.1">
    <property type="nucleotide sequence ID" value="NZ_FOTQ01000001.1"/>
</dbReference>
<keyword evidence="4" id="KW-1185">Reference proteome</keyword>
<proteinExistence type="predicted"/>
<evidence type="ECO:0000313" key="3">
    <source>
        <dbReference type="EMBL" id="SFL62012.1"/>
    </source>
</evidence>
<reference evidence="3 4" key="1">
    <citation type="submission" date="2016-10" db="EMBL/GenBank/DDBJ databases">
        <authorList>
            <person name="de Groot N.N."/>
        </authorList>
    </citation>
    <scope>NUCLEOTIDE SEQUENCE [LARGE SCALE GENOMIC DNA]</scope>
    <source>
        <strain evidence="3 4">DSM 15283</strain>
    </source>
</reference>
<dbReference type="Gene3D" id="1.10.238.10">
    <property type="entry name" value="EF-hand"/>
    <property type="match status" value="1"/>
</dbReference>
<evidence type="ECO:0000256" key="1">
    <source>
        <dbReference type="SAM" id="SignalP"/>
    </source>
</evidence>
<sequence length="73" mass="7918">MRPHALFISVVLISATLANAEPGGPGAHFVENWDLNGDGHVTLAEATERRADIFLTFDADENGVLDAEEHDLF</sequence>
<feature type="signal peptide" evidence="1">
    <location>
        <begin position="1"/>
        <end position="20"/>
    </location>
</feature>
<dbReference type="Proteomes" id="UP000199144">
    <property type="component" value="Unassembled WGS sequence"/>
</dbReference>
<protein>
    <recommendedName>
        <fullName evidence="2">EF-hand domain-containing protein</fullName>
    </recommendedName>
</protein>
<dbReference type="EMBL" id="FOTQ01000001">
    <property type="protein sequence ID" value="SFL62012.1"/>
    <property type="molecule type" value="Genomic_DNA"/>
</dbReference>
<keyword evidence="1" id="KW-0732">Signal</keyword>
<organism evidence="3 4">
    <name type="scientific">Shimia aestuarii</name>
    <dbReference type="NCBI Taxonomy" id="254406"/>
    <lineage>
        <taxon>Bacteria</taxon>
        <taxon>Pseudomonadati</taxon>
        <taxon>Pseudomonadota</taxon>
        <taxon>Alphaproteobacteria</taxon>
        <taxon>Rhodobacterales</taxon>
        <taxon>Roseobacteraceae</taxon>
    </lineage>
</organism>
<dbReference type="SUPFAM" id="SSF47473">
    <property type="entry name" value="EF-hand"/>
    <property type="match status" value="1"/>
</dbReference>